<accession>A0A9P3GBJ1</accession>
<dbReference type="SUPFAM" id="SSF56112">
    <property type="entry name" value="Protein kinase-like (PK-like)"/>
    <property type="match status" value="2"/>
</dbReference>
<gene>
    <name evidence="2" type="ORF">PsYK624_080020</name>
</gene>
<proteinExistence type="predicted"/>
<keyword evidence="2" id="KW-0808">Transferase</keyword>
<dbReference type="AlphaFoldDB" id="A0A9P3GBJ1"/>
<dbReference type="GO" id="GO:0005524">
    <property type="term" value="F:ATP binding"/>
    <property type="evidence" value="ECO:0007669"/>
    <property type="project" value="InterPro"/>
</dbReference>
<dbReference type="InterPro" id="IPR000719">
    <property type="entry name" value="Prot_kinase_dom"/>
</dbReference>
<sequence>MDSSSLHGSSMDLSAPWECIKCRNVGLNWNTARIHLYARHNITEIQAVVKSLRVSSASAVFVYKHVAAILAEEVCNREWTGIDECSVQSSRESLILAKEAYDSEWIDLSDNAIQESALVLAEEVYEHGWVEVEECAIQKICDVLEGLRVTEPQREDRFAVNYLTHASQRRNSLQKLVRKYCRDESKVSFAQDLDDGHLITVFHSLGDPQRDMLTGFRDRQAVDMLSLVDTILNRASGDLHLGECVGEHRKTLEKSLRHVLVRLCERSLRFPAQWILSNATHDGNVVALKVPRLLSRDDDHETAKNLKAVYREVALMRSTNHTRICPVLGVDLELSTRRPVLVLPWTANGNVGQYLQYSWWCQADAIRMIFQIVEGLEYLHDEAGIVHGDLHPGNILLDGAGDVRLTDFGRGNLSDAGQSRSTAQTGAIRYMAPEVLFPDSYKLSQVRHTPPSDMYSFGQLAWQIYTRQMPFPRLEHGFEVLIARLRGECPESQASDRYVFPSLWNVMTACWHCQPLDRISASEACQQLYTLMQPPSKTDWRAIVYSDSQNYQKLIPKLIRNESSIECLIRTMQESQSELLQLRGHAAIKILDILDLILNPTLPVYNNDMLSGNSSLRRSVLHIFVQLCVASERQPSKLWLRTRIEVDFDYGSYAGGSHTYTSKGMSAGMAVAVCTPRVLSIGSLQWYYPRTDHKAIALLRGLRHAHIISIIGVQYRHTKPQGPLVNPRTNMVFPWMANGNVEEYLTAVRWSASTTMRLNSQVIAGLSYLHEMNVVHGNLNPDNILVDSSGHIKLCGFSYANFADSPTTVDTEYFGHVSTRFSAPEKLHPDFCPVKNMPASDIYSLGRTAWRIYSGRLPFPKISSDIEAALHVIVGGVQDRSDSEGYIPDTLWSLMERCWQFEPSLRPSISECLATCS</sequence>
<comment type="caution">
    <text evidence="2">The sequence shown here is derived from an EMBL/GenBank/DDBJ whole genome shotgun (WGS) entry which is preliminary data.</text>
</comment>
<dbReference type="PANTHER" id="PTHR44329">
    <property type="entry name" value="SERINE/THREONINE-PROTEIN KINASE TNNI3K-RELATED"/>
    <property type="match status" value="1"/>
</dbReference>
<dbReference type="InterPro" id="IPR051681">
    <property type="entry name" value="Ser/Thr_Kinases-Pseudokinases"/>
</dbReference>
<feature type="domain" description="Protein kinase" evidence="1">
    <location>
        <begin position="225"/>
        <end position="532"/>
    </location>
</feature>
<dbReference type="Pfam" id="PF07714">
    <property type="entry name" value="PK_Tyr_Ser-Thr"/>
    <property type="match status" value="1"/>
</dbReference>
<feature type="domain" description="Protein kinase" evidence="1">
    <location>
        <begin position="644"/>
        <end position="917"/>
    </location>
</feature>
<protein>
    <submittedName>
        <fullName evidence="2">Kinase-like protein</fullName>
    </submittedName>
</protein>
<dbReference type="PROSITE" id="PS50011">
    <property type="entry name" value="PROTEIN_KINASE_DOM"/>
    <property type="match status" value="2"/>
</dbReference>
<evidence type="ECO:0000313" key="3">
    <source>
        <dbReference type="Proteomes" id="UP000703269"/>
    </source>
</evidence>
<dbReference type="OrthoDB" id="4062651at2759"/>
<dbReference type="InterPro" id="IPR001245">
    <property type="entry name" value="Ser-Thr/Tyr_kinase_cat_dom"/>
</dbReference>
<dbReference type="InterPro" id="IPR011009">
    <property type="entry name" value="Kinase-like_dom_sf"/>
</dbReference>
<dbReference type="GO" id="GO:0004674">
    <property type="term" value="F:protein serine/threonine kinase activity"/>
    <property type="evidence" value="ECO:0007669"/>
    <property type="project" value="TreeGrafter"/>
</dbReference>
<reference evidence="2 3" key="1">
    <citation type="submission" date="2021-08" db="EMBL/GenBank/DDBJ databases">
        <title>Draft Genome Sequence of Phanerochaete sordida strain YK-624.</title>
        <authorList>
            <person name="Mori T."/>
            <person name="Dohra H."/>
            <person name="Suzuki T."/>
            <person name="Kawagishi H."/>
            <person name="Hirai H."/>
        </authorList>
    </citation>
    <scope>NUCLEOTIDE SEQUENCE [LARGE SCALE GENOMIC DNA]</scope>
    <source>
        <strain evidence="2 3">YK-624</strain>
    </source>
</reference>
<keyword evidence="2" id="KW-0418">Kinase</keyword>
<organism evidence="2 3">
    <name type="scientific">Phanerochaete sordida</name>
    <dbReference type="NCBI Taxonomy" id="48140"/>
    <lineage>
        <taxon>Eukaryota</taxon>
        <taxon>Fungi</taxon>
        <taxon>Dikarya</taxon>
        <taxon>Basidiomycota</taxon>
        <taxon>Agaricomycotina</taxon>
        <taxon>Agaricomycetes</taxon>
        <taxon>Polyporales</taxon>
        <taxon>Phanerochaetaceae</taxon>
        <taxon>Phanerochaete</taxon>
    </lineage>
</organism>
<dbReference type="Proteomes" id="UP000703269">
    <property type="component" value="Unassembled WGS sequence"/>
</dbReference>
<dbReference type="CDD" id="cd00180">
    <property type="entry name" value="PKc"/>
    <property type="match status" value="1"/>
</dbReference>
<evidence type="ECO:0000313" key="2">
    <source>
        <dbReference type="EMBL" id="GJE91851.1"/>
    </source>
</evidence>
<name>A0A9P3GBJ1_9APHY</name>
<dbReference type="Gene3D" id="1.10.510.10">
    <property type="entry name" value="Transferase(Phosphotransferase) domain 1"/>
    <property type="match status" value="2"/>
</dbReference>
<dbReference type="EMBL" id="BPQB01000023">
    <property type="protein sequence ID" value="GJE91851.1"/>
    <property type="molecule type" value="Genomic_DNA"/>
</dbReference>
<keyword evidence="3" id="KW-1185">Reference proteome</keyword>
<dbReference type="Pfam" id="PF00069">
    <property type="entry name" value="Pkinase"/>
    <property type="match status" value="1"/>
</dbReference>
<evidence type="ECO:0000259" key="1">
    <source>
        <dbReference type="PROSITE" id="PS50011"/>
    </source>
</evidence>